<keyword evidence="1" id="KW-1133">Transmembrane helix</keyword>
<dbReference type="EMBL" id="JAUCGM010000564">
    <property type="protein sequence ID" value="MDM8563304.1"/>
    <property type="molecule type" value="Genomic_DNA"/>
</dbReference>
<feature type="transmembrane region" description="Helical" evidence="1">
    <location>
        <begin position="52"/>
        <end position="71"/>
    </location>
</feature>
<reference evidence="2" key="1">
    <citation type="submission" date="2023-06" db="EMBL/GenBank/DDBJ databases">
        <title>Uncultivated large filamentous bacteria from sulfidic sediments reveal new species and different genomic features in energy metabolism and defense.</title>
        <authorList>
            <person name="Fonseca A."/>
        </authorList>
    </citation>
    <scope>NUCLEOTIDE SEQUENCE</scope>
    <source>
        <strain evidence="2">HSG4</strain>
    </source>
</reference>
<dbReference type="Proteomes" id="UP001171945">
    <property type="component" value="Unassembled WGS sequence"/>
</dbReference>
<evidence type="ECO:0000313" key="2">
    <source>
        <dbReference type="EMBL" id="MDM8563304.1"/>
    </source>
</evidence>
<name>A0ABT7VUP4_9GAMM</name>
<sequence>MMEKALSSIIPKGITFLLFVLLCLSFFTFPLPKMINLDTSWQMILGHAFKQNWQMGVDYIFTFGFLGYFFVKNPIYDADLFYQTVAW</sequence>
<accession>A0ABT7VUP4</accession>
<gene>
    <name evidence="2" type="ORF">QUF54_08120</name>
</gene>
<organism evidence="2 3">
    <name type="scientific">Candidatus Marithioploca araucensis</name>
    <dbReference type="NCBI Taxonomy" id="70273"/>
    <lineage>
        <taxon>Bacteria</taxon>
        <taxon>Pseudomonadati</taxon>
        <taxon>Pseudomonadota</taxon>
        <taxon>Gammaproteobacteria</taxon>
        <taxon>Thiotrichales</taxon>
        <taxon>Thiotrichaceae</taxon>
        <taxon>Candidatus Marithioploca</taxon>
    </lineage>
</organism>
<evidence type="ECO:0000256" key="1">
    <source>
        <dbReference type="SAM" id="Phobius"/>
    </source>
</evidence>
<protein>
    <submittedName>
        <fullName evidence="2">Uncharacterized protein</fullName>
    </submittedName>
</protein>
<keyword evidence="3" id="KW-1185">Reference proteome</keyword>
<proteinExistence type="predicted"/>
<comment type="caution">
    <text evidence="2">The sequence shown here is derived from an EMBL/GenBank/DDBJ whole genome shotgun (WGS) entry which is preliminary data.</text>
</comment>
<keyword evidence="1" id="KW-0812">Transmembrane</keyword>
<evidence type="ECO:0000313" key="3">
    <source>
        <dbReference type="Proteomes" id="UP001171945"/>
    </source>
</evidence>
<keyword evidence="1" id="KW-0472">Membrane</keyword>